<proteinExistence type="predicted"/>
<dbReference type="GO" id="GO:0003723">
    <property type="term" value="F:RNA binding"/>
    <property type="evidence" value="ECO:0007669"/>
    <property type="project" value="TreeGrafter"/>
</dbReference>
<feature type="domain" description="WIBG Mago-binding" evidence="2">
    <location>
        <begin position="17"/>
        <end position="43"/>
    </location>
</feature>
<name>A0A316YHT1_9BASI</name>
<gene>
    <name evidence="3" type="ORF">FA10DRAFT_302487</name>
</gene>
<dbReference type="GO" id="GO:0005737">
    <property type="term" value="C:cytoplasm"/>
    <property type="evidence" value="ECO:0007669"/>
    <property type="project" value="TreeGrafter"/>
</dbReference>
<sequence length="227" mass="23864">MSTQPATSASGIVSDGSTRLIPESRRADGSVRKERKVKPGFTPAEDIGKFRSARVEARKAGASEQVVGAGQRATSESAPAPAPAPARPSWRSGESPRKGRAAPTGASAPSLLEDTAASFPALPTSAATTRASREELDEAGRWKKTPMESEVNPKKKSDESSWWRGGGTSASKRQGDAPKVNGKEGKAQGKAVEGDVPDEWDGKGEAKEGREGEKDELSEQLDKLGIK</sequence>
<evidence type="ECO:0000313" key="3">
    <source>
        <dbReference type="EMBL" id="PWN89110.1"/>
    </source>
</evidence>
<dbReference type="Proteomes" id="UP000245768">
    <property type="component" value="Unassembled WGS sequence"/>
</dbReference>
<evidence type="ECO:0000259" key="2">
    <source>
        <dbReference type="SMART" id="SM01273"/>
    </source>
</evidence>
<dbReference type="InterPro" id="IPR036348">
    <property type="entry name" value="WIBG_N_sf"/>
</dbReference>
<dbReference type="EMBL" id="KZ819637">
    <property type="protein sequence ID" value="PWN89110.1"/>
    <property type="molecule type" value="Genomic_DNA"/>
</dbReference>
<reference evidence="3 4" key="1">
    <citation type="journal article" date="2018" name="Mol. Biol. Evol.">
        <title>Broad Genomic Sampling Reveals a Smut Pathogenic Ancestry of the Fungal Clade Ustilaginomycotina.</title>
        <authorList>
            <person name="Kijpornyongpan T."/>
            <person name="Mondo S.J."/>
            <person name="Barry K."/>
            <person name="Sandor L."/>
            <person name="Lee J."/>
            <person name="Lipzen A."/>
            <person name="Pangilinan J."/>
            <person name="LaButti K."/>
            <person name="Hainaut M."/>
            <person name="Henrissat B."/>
            <person name="Grigoriev I.V."/>
            <person name="Spatafora J.W."/>
            <person name="Aime M.C."/>
        </authorList>
    </citation>
    <scope>NUCLEOTIDE SEQUENCE [LARGE SCALE GENOMIC DNA]</scope>
    <source>
        <strain evidence="3 4">MCA 4198</strain>
    </source>
</reference>
<dbReference type="PANTHER" id="PTHR22959">
    <property type="entry name" value="PYM PROTEIN"/>
    <property type="match status" value="1"/>
</dbReference>
<feature type="compositionally biased region" description="Basic and acidic residues" evidence="1">
    <location>
        <begin position="131"/>
        <end position="161"/>
    </location>
</feature>
<feature type="compositionally biased region" description="Basic and acidic residues" evidence="1">
    <location>
        <begin position="200"/>
        <end position="227"/>
    </location>
</feature>
<evidence type="ECO:0000313" key="4">
    <source>
        <dbReference type="Proteomes" id="UP000245768"/>
    </source>
</evidence>
<feature type="compositionally biased region" description="Polar residues" evidence="1">
    <location>
        <begin position="1"/>
        <end position="17"/>
    </location>
</feature>
<organism evidence="3 4">
    <name type="scientific">Acaromyces ingoldii</name>
    <dbReference type="NCBI Taxonomy" id="215250"/>
    <lineage>
        <taxon>Eukaryota</taxon>
        <taxon>Fungi</taxon>
        <taxon>Dikarya</taxon>
        <taxon>Basidiomycota</taxon>
        <taxon>Ustilaginomycotina</taxon>
        <taxon>Exobasidiomycetes</taxon>
        <taxon>Exobasidiales</taxon>
        <taxon>Cryptobasidiaceae</taxon>
        <taxon>Acaromyces</taxon>
    </lineage>
</organism>
<dbReference type="GO" id="GO:0035145">
    <property type="term" value="C:exon-exon junction complex"/>
    <property type="evidence" value="ECO:0007669"/>
    <property type="project" value="TreeGrafter"/>
</dbReference>
<evidence type="ECO:0000256" key="1">
    <source>
        <dbReference type="SAM" id="MobiDB-lite"/>
    </source>
</evidence>
<feature type="region of interest" description="Disordered" evidence="1">
    <location>
        <begin position="1"/>
        <end position="227"/>
    </location>
</feature>
<dbReference type="PANTHER" id="PTHR22959:SF0">
    <property type="entry name" value="PARTNER OF Y14 AND MAGO"/>
    <property type="match status" value="1"/>
</dbReference>
<dbReference type="Pfam" id="PF09282">
    <property type="entry name" value="Mago-bind"/>
    <property type="match status" value="1"/>
</dbReference>
<feature type="compositionally biased region" description="Basic and acidic residues" evidence="1">
    <location>
        <begin position="22"/>
        <end position="32"/>
    </location>
</feature>
<dbReference type="RefSeq" id="XP_025376308.1">
    <property type="nucleotide sequence ID" value="XM_025525124.1"/>
</dbReference>
<dbReference type="STRING" id="215250.A0A316YHT1"/>
<dbReference type="InterPro" id="IPR015362">
    <property type="entry name" value="WIBG_mago-bd"/>
</dbReference>
<dbReference type="GeneID" id="37047040"/>
<accession>A0A316YHT1</accession>
<dbReference type="AlphaFoldDB" id="A0A316YHT1"/>
<dbReference type="InParanoid" id="A0A316YHT1"/>
<keyword evidence="4" id="KW-1185">Reference proteome</keyword>
<feature type="compositionally biased region" description="Basic and acidic residues" evidence="1">
    <location>
        <begin position="173"/>
        <end position="187"/>
    </location>
</feature>
<protein>
    <recommendedName>
        <fullName evidence="2">WIBG Mago-binding domain-containing protein</fullName>
    </recommendedName>
</protein>
<dbReference type="OrthoDB" id="21625at2759"/>
<dbReference type="SMART" id="SM01273">
    <property type="entry name" value="Mago-bind"/>
    <property type="match status" value="1"/>
</dbReference>
<dbReference type="GO" id="GO:1903259">
    <property type="term" value="P:exon-exon junction complex disassembly"/>
    <property type="evidence" value="ECO:0007669"/>
    <property type="project" value="InterPro"/>
</dbReference>
<dbReference type="InterPro" id="IPR039333">
    <property type="entry name" value="PYM1"/>
</dbReference>
<feature type="compositionally biased region" description="Basic and acidic residues" evidence="1">
    <location>
        <begin position="46"/>
        <end position="61"/>
    </location>
</feature>
<dbReference type="SUPFAM" id="SSF101931">
    <property type="entry name" value="Pym (Within the bgcn gene intron protein, WIBG), N-terminal domain"/>
    <property type="match status" value="1"/>
</dbReference>